<name>A0AAW0HS16_MYOGA</name>
<dbReference type="Proteomes" id="UP001488838">
    <property type="component" value="Unassembled WGS sequence"/>
</dbReference>
<accession>A0AAW0HS16</accession>
<comment type="caution">
    <text evidence="2">The sequence shown here is derived from an EMBL/GenBank/DDBJ whole genome shotgun (WGS) entry which is preliminary data.</text>
</comment>
<proteinExistence type="predicted"/>
<reference evidence="2 3" key="1">
    <citation type="journal article" date="2023" name="bioRxiv">
        <title>Conserved and derived expression patterns and positive selection on dental genes reveal complex evolutionary context of ever-growing rodent molars.</title>
        <authorList>
            <person name="Calamari Z.T."/>
            <person name="Song A."/>
            <person name="Cohen E."/>
            <person name="Akter M."/>
            <person name="Roy R.D."/>
            <person name="Hallikas O."/>
            <person name="Christensen M.M."/>
            <person name="Li P."/>
            <person name="Marangoni P."/>
            <person name="Jernvall J."/>
            <person name="Klein O.D."/>
        </authorList>
    </citation>
    <scope>NUCLEOTIDE SEQUENCE [LARGE SCALE GENOMIC DNA]</scope>
    <source>
        <strain evidence="2">V071</strain>
    </source>
</reference>
<organism evidence="2 3">
    <name type="scientific">Myodes glareolus</name>
    <name type="common">Bank vole</name>
    <name type="synonym">Clethrionomys glareolus</name>
    <dbReference type="NCBI Taxonomy" id="447135"/>
    <lineage>
        <taxon>Eukaryota</taxon>
        <taxon>Metazoa</taxon>
        <taxon>Chordata</taxon>
        <taxon>Craniata</taxon>
        <taxon>Vertebrata</taxon>
        <taxon>Euteleostomi</taxon>
        <taxon>Mammalia</taxon>
        <taxon>Eutheria</taxon>
        <taxon>Euarchontoglires</taxon>
        <taxon>Glires</taxon>
        <taxon>Rodentia</taxon>
        <taxon>Myomorpha</taxon>
        <taxon>Muroidea</taxon>
        <taxon>Cricetidae</taxon>
        <taxon>Arvicolinae</taxon>
        <taxon>Myodes</taxon>
    </lineage>
</organism>
<evidence type="ECO:0000256" key="1">
    <source>
        <dbReference type="SAM" id="MobiDB-lite"/>
    </source>
</evidence>
<protein>
    <submittedName>
        <fullName evidence="2">Uncharacterized protein</fullName>
    </submittedName>
</protein>
<evidence type="ECO:0000313" key="3">
    <source>
        <dbReference type="Proteomes" id="UP001488838"/>
    </source>
</evidence>
<evidence type="ECO:0000313" key="2">
    <source>
        <dbReference type="EMBL" id="KAK7804804.1"/>
    </source>
</evidence>
<keyword evidence="3" id="KW-1185">Reference proteome</keyword>
<gene>
    <name evidence="2" type="ORF">U0070_023070</name>
</gene>
<sequence length="74" mass="8462">MSQFCGHQEDPRPVVSGAERQKATAQGRCLDCVEQATTNLQGRRTRIVDSVEMRPRTFLCWGPWEDYAREFSGD</sequence>
<dbReference type="EMBL" id="JBBHLL010000363">
    <property type="protein sequence ID" value="KAK7804804.1"/>
    <property type="molecule type" value="Genomic_DNA"/>
</dbReference>
<dbReference type="AlphaFoldDB" id="A0AAW0HS16"/>
<feature type="region of interest" description="Disordered" evidence="1">
    <location>
        <begin position="1"/>
        <end position="20"/>
    </location>
</feature>